<dbReference type="GO" id="GO:0005096">
    <property type="term" value="F:GTPase activator activity"/>
    <property type="evidence" value="ECO:0007669"/>
    <property type="project" value="InterPro"/>
</dbReference>
<accession>A0A815YUH5</accession>
<dbReference type="InterPro" id="IPR001611">
    <property type="entry name" value="Leu-rich_rpt"/>
</dbReference>
<comment type="caution">
    <text evidence="1">The sequence shown here is derived from an EMBL/GenBank/DDBJ whole genome shotgun (WGS) entry which is preliminary data.</text>
</comment>
<dbReference type="GO" id="GO:0005634">
    <property type="term" value="C:nucleus"/>
    <property type="evidence" value="ECO:0007669"/>
    <property type="project" value="TreeGrafter"/>
</dbReference>
<dbReference type="SUPFAM" id="SSF52047">
    <property type="entry name" value="RNI-like"/>
    <property type="match status" value="1"/>
</dbReference>
<dbReference type="InterPro" id="IPR006553">
    <property type="entry name" value="Leu-rich_rpt_Cys-con_subtyp"/>
</dbReference>
<proteinExistence type="predicted"/>
<evidence type="ECO:0000313" key="2">
    <source>
        <dbReference type="Proteomes" id="UP000663828"/>
    </source>
</evidence>
<sequence>MSENSPLTTYQSVRYLDKIVQIETCNLHGIECLRLDDVRLRFPKVTCLYIDDKQQSFLHDENGHRLEPLRIKACIDEVMEAFEPEENHSQCLQIEHIQEMQRALVLMNNSTQEKIKQAMTLMYELNEYTTPQYFYVLPVKNNNQSMLSSITNYFQLEYKLYFLCDCSDDPNERHPAPHDGYVIKEPTKFIADYGIHIRRTLNIIKTALPIVGRIVDMHVHNAPALISDAARSLDTFTLVTKINEAANLLNQVEETSVTPNTSSELKTMSNCLPLHGAPLRELVNYLEGVDNKNTLGNLYKKVTDDGHVRWVCLEHYDTDYHKQRMCQYAQQLKNFGGTFDENTKEVRITSDNQTPLEVLKLINLLKNGLKIPKLMIEKCCIKEADLNQLLDVCINQLAIHLVFTDVKVLNWFTSNYICKSISIFVREDSLEVYLPNRYTNGDMKTVIQVLLQNKNRRIIKVRGIDGSFDYENNFTEKIEKESTILIADHLNNIEILNELFSAAVSFTHVKLNYCYGSVKNFIRLCELLAKHETLIELDLVNPTGFDDEHVLGKLCKSFSNHKALKTLNLCISNIYIVEKNCKERNLIDLITKNPFVKRLLLFDSIVTADFAKAIIDKVNNSGSLKSLELFNCQIDEQIRSRLEELWIANKLNLIFENRQYYCAVAEKIRERLDQGKVFDQEEDLDVTDDHLNLNGRQFRDKDLIVLSKNSNRVKQCKRISLSNNQITSFGIVLLTEILFDHPFLEQLDLSSNNLCDGGVYLLTQILSINHQTKLQELYLKSNGITDEGINYLVEMLNTNKTVRHLDLSNNFITNNGVQNLTQIIGDKKTNIKSLGLGGNKDITDSSVSLLISMIKKCSSMESLSLVDCNLNEKSKDKFNELKAVKKNFYLRM</sequence>
<dbReference type="Proteomes" id="UP000663828">
    <property type="component" value="Unassembled WGS sequence"/>
</dbReference>
<dbReference type="EMBL" id="CAJNOR010005768">
    <property type="protein sequence ID" value="CAF1575606.1"/>
    <property type="molecule type" value="Genomic_DNA"/>
</dbReference>
<dbReference type="SMART" id="SM00367">
    <property type="entry name" value="LRR_CC"/>
    <property type="match status" value="3"/>
</dbReference>
<reference evidence="1" key="1">
    <citation type="submission" date="2021-02" db="EMBL/GenBank/DDBJ databases">
        <authorList>
            <person name="Nowell W R."/>
        </authorList>
    </citation>
    <scope>NUCLEOTIDE SEQUENCE</scope>
</reference>
<name>A0A815YUH5_ADIRI</name>
<dbReference type="GO" id="GO:0048471">
    <property type="term" value="C:perinuclear region of cytoplasm"/>
    <property type="evidence" value="ECO:0007669"/>
    <property type="project" value="TreeGrafter"/>
</dbReference>
<dbReference type="AlphaFoldDB" id="A0A815YUH5"/>
<dbReference type="GO" id="GO:0006913">
    <property type="term" value="P:nucleocytoplasmic transport"/>
    <property type="evidence" value="ECO:0007669"/>
    <property type="project" value="TreeGrafter"/>
</dbReference>
<organism evidence="1 2">
    <name type="scientific">Adineta ricciae</name>
    <name type="common">Rotifer</name>
    <dbReference type="NCBI Taxonomy" id="249248"/>
    <lineage>
        <taxon>Eukaryota</taxon>
        <taxon>Metazoa</taxon>
        <taxon>Spiralia</taxon>
        <taxon>Gnathifera</taxon>
        <taxon>Rotifera</taxon>
        <taxon>Eurotatoria</taxon>
        <taxon>Bdelloidea</taxon>
        <taxon>Adinetida</taxon>
        <taxon>Adinetidae</taxon>
        <taxon>Adineta</taxon>
    </lineage>
</organism>
<keyword evidence="2" id="KW-1185">Reference proteome</keyword>
<dbReference type="SMART" id="SM00368">
    <property type="entry name" value="LRR_RI"/>
    <property type="match status" value="4"/>
</dbReference>
<dbReference type="InterPro" id="IPR032675">
    <property type="entry name" value="LRR_dom_sf"/>
</dbReference>
<dbReference type="InterPro" id="IPR027038">
    <property type="entry name" value="RanGap"/>
</dbReference>
<dbReference type="PANTHER" id="PTHR24113">
    <property type="entry name" value="RAN GTPASE-ACTIVATING PROTEIN 1"/>
    <property type="match status" value="1"/>
</dbReference>
<dbReference type="Pfam" id="PF13516">
    <property type="entry name" value="LRR_6"/>
    <property type="match status" value="3"/>
</dbReference>
<dbReference type="GO" id="GO:0031267">
    <property type="term" value="F:small GTPase binding"/>
    <property type="evidence" value="ECO:0007669"/>
    <property type="project" value="TreeGrafter"/>
</dbReference>
<dbReference type="GO" id="GO:0005829">
    <property type="term" value="C:cytosol"/>
    <property type="evidence" value="ECO:0007669"/>
    <property type="project" value="TreeGrafter"/>
</dbReference>
<evidence type="ECO:0000313" key="1">
    <source>
        <dbReference type="EMBL" id="CAF1575606.1"/>
    </source>
</evidence>
<dbReference type="Gene3D" id="3.80.10.10">
    <property type="entry name" value="Ribonuclease Inhibitor"/>
    <property type="match status" value="3"/>
</dbReference>
<gene>
    <name evidence="1" type="ORF">XAT740_LOCUS44917</name>
</gene>
<protein>
    <submittedName>
        <fullName evidence="1">Uncharacterized protein</fullName>
    </submittedName>
</protein>
<dbReference type="PANTHER" id="PTHR24113:SF15">
    <property type="entry name" value="NACHT DOMAIN-CONTAINING PROTEIN"/>
    <property type="match status" value="1"/>
</dbReference>